<dbReference type="AlphaFoldDB" id="A0AAW1AYM2"/>
<dbReference type="PROSITE" id="PS50994">
    <property type="entry name" value="INTEGRASE"/>
    <property type="match status" value="1"/>
</dbReference>
<organism evidence="2 3">
    <name type="scientific">Crotalus adamanteus</name>
    <name type="common">Eastern diamondback rattlesnake</name>
    <dbReference type="NCBI Taxonomy" id="8729"/>
    <lineage>
        <taxon>Eukaryota</taxon>
        <taxon>Metazoa</taxon>
        <taxon>Chordata</taxon>
        <taxon>Craniata</taxon>
        <taxon>Vertebrata</taxon>
        <taxon>Euteleostomi</taxon>
        <taxon>Lepidosauria</taxon>
        <taxon>Squamata</taxon>
        <taxon>Bifurcata</taxon>
        <taxon>Unidentata</taxon>
        <taxon>Episquamata</taxon>
        <taxon>Toxicofera</taxon>
        <taxon>Serpentes</taxon>
        <taxon>Colubroidea</taxon>
        <taxon>Viperidae</taxon>
        <taxon>Crotalinae</taxon>
        <taxon>Crotalus</taxon>
    </lineage>
</organism>
<name>A0AAW1AYM2_CROAD</name>
<protein>
    <recommendedName>
        <fullName evidence="1">Integrase catalytic domain-containing protein</fullName>
    </recommendedName>
</protein>
<dbReference type="PANTHER" id="PTHR37984">
    <property type="entry name" value="PROTEIN CBG26694"/>
    <property type="match status" value="1"/>
</dbReference>
<dbReference type="EMBL" id="JAOTOJ010000011">
    <property type="protein sequence ID" value="KAK9394668.1"/>
    <property type="molecule type" value="Genomic_DNA"/>
</dbReference>
<dbReference type="GO" id="GO:0003676">
    <property type="term" value="F:nucleic acid binding"/>
    <property type="evidence" value="ECO:0007669"/>
    <property type="project" value="InterPro"/>
</dbReference>
<evidence type="ECO:0000313" key="3">
    <source>
        <dbReference type="Proteomes" id="UP001474421"/>
    </source>
</evidence>
<dbReference type="InterPro" id="IPR036397">
    <property type="entry name" value="RNaseH_sf"/>
</dbReference>
<dbReference type="PANTHER" id="PTHR37984:SF12">
    <property type="entry name" value="RIBONUCLEASE H"/>
    <property type="match status" value="1"/>
</dbReference>
<dbReference type="InterPro" id="IPR012337">
    <property type="entry name" value="RNaseH-like_sf"/>
</dbReference>
<dbReference type="InterPro" id="IPR001584">
    <property type="entry name" value="Integrase_cat-core"/>
</dbReference>
<dbReference type="Gene3D" id="3.30.420.10">
    <property type="entry name" value="Ribonuclease H-like superfamily/Ribonuclease H"/>
    <property type="match status" value="1"/>
</dbReference>
<accession>A0AAW1AYM2</accession>
<proteinExistence type="predicted"/>
<evidence type="ECO:0000313" key="2">
    <source>
        <dbReference type="EMBL" id="KAK9394668.1"/>
    </source>
</evidence>
<gene>
    <name evidence="2" type="ORF">NXF25_015196</name>
</gene>
<dbReference type="GO" id="GO:0015074">
    <property type="term" value="P:DNA integration"/>
    <property type="evidence" value="ECO:0007669"/>
    <property type="project" value="InterPro"/>
</dbReference>
<dbReference type="SUPFAM" id="SSF53098">
    <property type="entry name" value="Ribonuclease H-like"/>
    <property type="match status" value="1"/>
</dbReference>
<reference evidence="2 3" key="1">
    <citation type="journal article" date="2024" name="Proc. Natl. Acad. Sci. U.S.A.">
        <title>The genetic regulatory architecture and epigenomic basis for age-related changes in rattlesnake venom.</title>
        <authorList>
            <person name="Hogan M.P."/>
            <person name="Holding M.L."/>
            <person name="Nystrom G.S."/>
            <person name="Colston T.J."/>
            <person name="Bartlett D.A."/>
            <person name="Mason A.J."/>
            <person name="Ellsworth S.A."/>
            <person name="Rautsaw R.M."/>
            <person name="Lawrence K.C."/>
            <person name="Strickland J.L."/>
            <person name="He B."/>
            <person name="Fraser P."/>
            <person name="Margres M.J."/>
            <person name="Gilbert D.M."/>
            <person name="Gibbs H.L."/>
            <person name="Parkinson C.L."/>
            <person name="Rokyta D.R."/>
        </authorList>
    </citation>
    <scope>NUCLEOTIDE SEQUENCE [LARGE SCALE GENOMIC DNA]</scope>
    <source>
        <strain evidence="2">DRR0105</strain>
    </source>
</reference>
<evidence type="ECO:0000259" key="1">
    <source>
        <dbReference type="PROSITE" id="PS50994"/>
    </source>
</evidence>
<sequence>MSKIGRLSEFEVAHPEHWNSYVAWVENYFKVNQIREDGLKVATLLCVCRQETFDIAENLVAPALLESVTYADLKKMLKEHFQPKLSVIAWRHTFEQRDQRPGESAVDFIAALRQAARPCEFKDLKRGCGIICGLRSHELQQKIFAKEDVSFQDALKEVAADEAAGSAVNALQLARNPPATMTVHQEVAREDPEQDPEEDVDRLHQPAERRLKEHPDRAPASPQCFGCGERRKRADCRFRSAICQACDVLVSDNGPQFTCFEFQAFLQANLIRHTTSAPFHPSSNGQAERMVRTTKDALKRHMAADITRLADFLLVHCTTPCTATGKSPTELCWGRRLITKLGRLHPDQVASQVSQPCAPSTLQVGDPIWARNYGPGHLWLIAVVCKVSGPLSYEVALDDGCVI</sequence>
<dbReference type="Proteomes" id="UP001474421">
    <property type="component" value="Unassembled WGS sequence"/>
</dbReference>
<feature type="domain" description="Integrase catalytic" evidence="1">
    <location>
        <begin position="248"/>
        <end position="354"/>
    </location>
</feature>
<dbReference type="InterPro" id="IPR050951">
    <property type="entry name" value="Retrovirus_Pol_polyprotein"/>
</dbReference>
<keyword evidence="3" id="KW-1185">Reference proteome</keyword>
<comment type="caution">
    <text evidence="2">The sequence shown here is derived from an EMBL/GenBank/DDBJ whole genome shotgun (WGS) entry which is preliminary data.</text>
</comment>